<name>A0ABW0SB68_9RHOB</name>
<organism evidence="10 11">
    <name type="scientific">Rubellimicrobium aerolatum</name>
    <dbReference type="NCBI Taxonomy" id="490979"/>
    <lineage>
        <taxon>Bacteria</taxon>
        <taxon>Pseudomonadati</taxon>
        <taxon>Pseudomonadota</taxon>
        <taxon>Alphaproteobacteria</taxon>
        <taxon>Rhodobacterales</taxon>
        <taxon>Roseobacteraceae</taxon>
        <taxon>Rubellimicrobium</taxon>
    </lineage>
</organism>
<evidence type="ECO:0000259" key="9">
    <source>
        <dbReference type="Pfam" id="PF00218"/>
    </source>
</evidence>
<dbReference type="Gene3D" id="3.20.20.70">
    <property type="entry name" value="Aldolase class I"/>
    <property type="match status" value="1"/>
</dbReference>
<accession>A0ABW0SB68</accession>
<dbReference type="EMBL" id="JBHSNA010000004">
    <property type="protein sequence ID" value="MFC5566154.1"/>
    <property type="molecule type" value="Genomic_DNA"/>
</dbReference>
<dbReference type="InterPro" id="IPR011060">
    <property type="entry name" value="RibuloseP-bd_barrel"/>
</dbReference>
<evidence type="ECO:0000256" key="5">
    <source>
        <dbReference type="ARBA" id="ARBA00022822"/>
    </source>
</evidence>
<reference evidence="11" key="1">
    <citation type="journal article" date="2019" name="Int. J. Syst. Evol. Microbiol.">
        <title>The Global Catalogue of Microorganisms (GCM) 10K type strain sequencing project: providing services to taxonomists for standard genome sequencing and annotation.</title>
        <authorList>
            <consortium name="The Broad Institute Genomics Platform"/>
            <consortium name="The Broad Institute Genome Sequencing Center for Infectious Disease"/>
            <person name="Wu L."/>
            <person name="Ma J."/>
        </authorList>
    </citation>
    <scope>NUCLEOTIDE SEQUENCE [LARGE SCALE GENOMIC DNA]</scope>
    <source>
        <strain evidence="11">KACC 11588</strain>
    </source>
</reference>
<proteinExistence type="inferred from homology"/>
<dbReference type="InterPro" id="IPR045186">
    <property type="entry name" value="Indole-3-glycerol_P_synth"/>
</dbReference>
<dbReference type="SUPFAM" id="SSF51366">
    <property type="entry name" value="Ribulose-phoshate binding barrel"/>
    <property type="match status" value="1"/>
</dbReference>
<keyword evidence="4 8" id="KW-0210">Decarboxylase</keyword>
<sequence length="269" mass="28669">MDTLSRIRAYKLEEIAARKAALPLSDLEAEARAASAPRGFARALAEASRKGYGLIAEIKKASPSRGLIRADFDPPALARAYAEGGAACLSVLTDAPSFQGADAFLVAARAAVTLPVLRKDFLYDPWQVTESRGLGADCVLLILASLSDAQAAELEAAARDWGMDVLIEVHDEAELERATRLASPLIGINNRDLKTFEVSLDVTRRLARHVPADRTIVAESGLSTPQDLADLARYGARAFLVGESLMREEDVAAATRRLLASPMSAAGGL</sequence>
<dbReference type="NCBIfam" id="NF001370">
    <property type="entry name" value="PRK00278.1-2"/>
    <property type="match status" value="1"/>
</dbReference>
<feature type="domain" description="Indole-3-glycerol phosphate synthase" evidence="9">
    <location>
        <begin position="4"/>
        <end position="258"/>
    </location>
</feature>
<dbReference type="PROSITE" id="PS00614">
    <property type="entry name" value="IGPS"/>
    <property type="match status" value="1"/>
</dbReference>
<evidence type="ECO:0000313" key="10">
    <source>
        <dbReference type="EMBL" id="MFC5566154.1"/>
    </source>
</evidence>
<evidence type="ECO:0000256" key="7">
    <source>
        <dbReference type="ARBA" id="ARBA00023239"/>
    </source>
</evidence>
<evidence type="ECO:0000256" key="4">
    <source>
        <dbReference type="ARBA" id="ARBA00022793"/>
    </source>
</evidence>
<dbReference type="HAMAP" id="MF_00134_B">
    <property type="entry name" value="IGPS_B"/>
    <property type="match status" value="1"/>
</dbReference>
<keyword evidence="5 8" id="KW-0822">Tryptophan biosynthesis</keyword>
<dbReference type="GO" id="GO:0004425">
    <property type="term" value="F:indole-3-glycerol-phosphate synthase activity"/>
    <property type="evidence" value="ECO:0007669"/>
    <property type="project" value="UniProtKB-EC"/>
</dbReference>
<evidence type="ECO:0000256" key="1">
    <source>
        <dbReference type="ARBA" id="ARBA00001633"/>
    </source>
</evidence>
<dbReference type="Pfam" id="PF00218">
    <property type="entry name" value="IGPS"/>
    <property type="match status" value="1"/>
</dbReference>
<evidence type="ECO:0000313" key="11">
    <source>
        <dbReference type="Proteomes" id="UP001596056"/>
    </source>
</evidence>
<dbReference type="InterPro" id="IPR001468">
    <property type="entry name" value="Indole-3-GlycerolPSynthase_CS"/>
</dbReference>
<keyword evidence="7 8" id="KW-0456">Lyase</keyword>
<dbReference type="EC" id="4.1.1.48" evidence="8"/>
<keyword evidence="11" id="KW-1185">Reference proteome</keyword>
<comment type="caution">
    <text evidence="10">The sequence shown here is derived from an EMBL/GenBank/DDBJ whole genome shotgun (WGS) entry which is preliminary data.</text>
</comment>
<dbReference type="PANTHER" id="PTHR22854">
    <property type="entry name" value="TRYPTOPHAN BIOSYNTHESIS PROTEIN"/>
    <property type="match status" value="1"/>
</dbReference>
<evidence type="ECO:0000256" key="2">
    <source>
        <dbReference type="ARBA" id="ARBA00004696"/>
    </source>
</evidence>
<dbReference type="InterPro" id="IPR013785">
    <property type="entry name" value="Aldolase_TIM"/>
</dbReference>
<comment type="catalytic activity">
    <reaction evidence="1 8">
        <text>1-(2-carboxyphenylamino)-1-deoxy-D-ribulose 5-phosphate + H(+) = (1S,2R)-1-C-(indol-3-yl)glycerol 3-phosphate + CO2 + H2O</text>
        <dbReference type="Rhea" id="RHEA:23476"/>
        <dbReference type="ChEBI" id="CHEBI:15377"/>
        <dbReference type="ChEBI" id="CHEBI:15378"/>
        <dbReference type="ChEBI" id="CHEBI:16526"/>
        <dbReference type="ChEBI" id="CHEBI:58613"/>
        <dbReference type="ChEBI" id="CHEBI:58866"/>
        <dbReference type="EC" id="4.1.1.48"/>
    </reaction>
</comment>
<gene>
    <name evidence="8 10" type="primary">trpC</name>
    <name evidence="10" type="ORF">ACFPOC_06930</name>
</gene>
<dbReference type="NCBIfam" id="NF001373">
    <property type="entry name" value="PRK00278.1-6"/>
    <property type="match status" value="1"/>
</dbReference>
<evidence type="ECO:0000256" key="3">
    <source>
        <dbReference type="ARBA" id="ARBA00022605"/>
    </source>
</evidence>
<evidence type="ECO:0000256" key="6">
    <source>
        <dbReference type="ARBA" id="ARBA00023141"/>
    </source>
</evidence>
<keyword evidence="6 8" id="KW-0057">Aromatic amino acid biosynthesis</keyword>
<dbReference type="Proteomes" id="UP001596056">
    <property type="component" value="Unassembled WGS sequence"/>
</dbReference>
<dbReference type="NCBIfam" id="NF001377">
    <property type="entry name" value="PRK00278.2-4"/>
    <property type="match status" value="1"/>
</dbReference>
<dbReference type="CDD" id="cd00331">
    <property type="entry name" value="IGPS"/>
    <property type="match status" value="1"/>
</dbReference>
<dbReference type="PANTHER" id="PTHR22854:SF2">
    <property type="entry name" value="INDOLE-3-GLYCEROL-PHOSPHATE SYNTHASE"/>
    <property type="match status" value="1"/>
</dbReference>
<keyword evidence="3 8" id="KW-0028">Amino-acid biosynthesis</keyword>
<evidence type="ECO:0000256" key="8">
    <source>
        <dbReference type="HAMAP-Rule" id="MF_00134"/>
    </source>
</evidence>
<comment type="pathway">
    <text evidence="2 8">Amino-acid biosynthesis; L-tryptophan biosynthesis; L-tryptophan from chorismate: step 4/5.</text>
</comment>
<protein>
    <recommendedName>
        <fullName evidence="8">Indole-3-glycerol phosphate synthase</fullName>
        <shortName evidence="8">IGPS</shortName>
        <ecNumber evidence="8">4.1.1.48</ecNumber>
    </recommendedName>
</protein>
<dbReference type="InterPro" id="IPR013798">
    <property type="entry name" value="Indole-3-glycerol_P_synth_dom"/>
</dbReference>
<comment type="similarity">
    <text evidence="8">Belongs to the TrpC family.</text>
</comment>
<dbReference type="RefSeq" id="WP_209839056.1">
    <property type="nucleotide sequence ID" value="NZ_JAGGJP010000004.1"/>
</dbReference>